<feature type="transmembrane region" description="Helical" evidence="1">
    <location>
        <begin position="305"/>
        <end position="327"/>
    </location>
</feature>
<feature type="transmembrane region" description="Helical" evidence="1">
    <location>
        <begin position="52"/>
        <end position="71"/>
    </location>
</feature>
<name>A0A0T7FI14_NEOGA</name>
<dbReference type="GO" id="GO:0015031">
    <property type="term" value="P:protein transport"/>
    <property type="evidence" value="ECO:0007669"/>
    <property type="project" value="InterPro"/>
</dbReference>
<keyword evidence="1" id="KW-0812">Transmembrane</keyword>
<keyword evidence="1" id="KW-0472">Membrane</keyword>
<dbReference type="InterPro" id="IPR002208">
    <property type="entry name" value="SecY/SEC61-alpha"/>
</dbReference>
<feature type="transmembrane region" description="Helical" evidence="1">
    <location>
        <begin position="83"/>
        <end position="105"/>
    </location>
</feature>
<dbReference type="Pfam" id="PF00344">
    <property type="entry name" value="SecY"/>
    <property type="match status" value="1"/>
</dbReference>
<feature type="transmembrane region" description="Helical" evidence="1">
    <location>
        <begin position="235"/>
        <end position="259"/>
    </location>
</feature>
<dbReference type="InterPro" id="IPR023201">
    <property type="entry name" value="SecY_dom_sf"/>
</dbReference>
<feature type="transmembrane region" description="Helical" evidence="1">
    <location>
        <begin position="12"/>
        <end position="32"/>
    </location>
</feature>
<dbReference type="EMBL" id="CCRH01000006">
    <property type="protein sequence ID" value="CDZ34660.1"/>
    <property type="molecule type" value="Genomic_DNA"/>
</dbReference>
<protein>
    <submittedName>
        <fullName evidence="2">Preprotein translocase, SecY subunit</fullName>
    </submittedName>
</protein>
<feature type="transmembrane region" description="Helical" evidence="1">
    <location>
        <begin position="271"/>
        <end position="293"/>
    </location>
</feature>
<dbReference type="GO" id="GO:0016020">
    <property type="term" value="C:membrane"/>
    <property type="evidence" value="ECO:0007669"/>
    <property type="project" value="InterPro"/>
</dbReference>
<evidence type="ECO:0000313" key="2">
    <source>
        <dbReference type="EMBL" id="CDZ34660.1"/>
    </source>
</evidence>
<dbReference type="SUPFAM" id="SSF103491">
    <property type="entry name" value="Preprotein translocase SecY subunit"/>
    <property type="match status" value="1"/>
</dbReference>
<dbReference type="Proteomes" id="UP000046176">
    <property type="component" value="Unassembled WGS sequence"/>
</dbReference>
<feature type="transmembrane region" description="Helical" evidence="1">
    <location>
        <begin position="125"/>
        <end position="148"/>
    </location>
</feature>
<keyword evidence="1" id="KW-1133">Transmembrane helix</keyword>
<sequence length="371" mass="39515">MNELLSLSKVLFGLFVPIAIVFIAGSNIPLPGIDSAFIARQSSGSSDLPERLSLLALGLTPILNAFAIGELGRLLFPKRAGPAIVTGSTAAWTTILVRLIALGIATLQSYSLAVALQTAGAAKPGAWAFVPVVVISMVAATAVLIWLADRVKLPGLRHGLWLLWVAPFFLDFAENLQPSLDQTRTGAMPLLNWLLNAVYICAAAAAVVAVNLHWLKAIGVNGKNPHDQDVDMLSIFVWPIFLASYAGGYLFITLLLLIPSAWLPPQSTTEVIAILTAAALIPIFVFGYARHHLKEMQVSSEKTSAVFSAAAVVAAVQIVLFLLGVFLGRAANLPVSLNGILLIVMTTTFLAIARRERPSKEERLVALTNAG</sequence>
<evidence type="ECO:0000256" key="1">
    <source>
        <dbReference type="SAM" id="Phobius"/>
    </source>
</evidence>
<evidence type="ECO:0000313" key="3">
    <source>
        <dbReference type="Proteomes" id="UP000046176"/>
    </source>
</evidence>
<proteinExistence type="predicted"/>
<feature type="transmembrane region" description="Helical" evidence="1">
    <location>
        <begin position="193"/>
        <end position="214"/>
    </location>
</feature>
<reference evidence="2 3" key="1">
    <citation type="submission" date="2014-08" db="EMBL/GenBank/DDBJ databases">
        <authorList>
            <person name="Chen Y.-H."/>
        </authorList>
    </citation>
    <scope>NUCLEOTIDE SEQUENCE [LARGE SCALE GENOMIC DNA]</scope>
</reference>
<feature type="transmembrane region" description="Helical" evidence="1">
    <location>
        <begin position="155"/>
        <end position="173"/>
    </location>
</feature>
<dbReference type="AlphaFoldDB" id="A0A0T7FI14"/>
<dbReference type="Gene3D" id="1.10.3370.10">
    <property type="entry name" value="SecY subunit domain"/>
    <property type="match status" value="1"/>
</dbReference>
<dbReference type="RefSeq" id="WP_046666634.1">
    <property type="nucleotide sequence ID" value="NZ_CCRH01000006.1"/>
</dbReference>
<organism evidence="2 3">
    <name type="scientific">Neorhizobium galegae bv. officinalis</name>
    <dbReference type="NCBI Taxonomy" id="323656"/>
    <lineage>
        <taxon>Bacteria</taxon>
        <taxon>Pseudomonadati</taxon>
        <taxon>Pseudomonadota</taxon>
        <taxon>Alphaproteobacteria</taxon>
        <taxon>Hyphomicrobiales</taxon>
        <taxon>Rhizobiaceae</taxon>
        <taxon>Rhizobium/Agrobacterium group</taxon>
        <taxon>Neorhizobium</taxon>
    </lineage>
</organism>
<gene>
    <name evidence="2" type="ORF">NGAL_HAMBI1145_24460</name>
</gene>
<feature type="transmembrane region" description="Helical" evidence="1">
    <location>
        <begin position="333"/>
        <end position="353"/>
    </location>
</feature>
<accession>A0A0T7FI14</accession>